<dbReference type="EMBL" id="CAACVG010010454">
    <property type="protein sequence ID" value="VEN55867.1"/>
    <property type="molecule type" value="Genomic_DNA"/>
</dbReference>
<organism evidence="1 2">
    <name type="scientific">Callosobruchus maculatus</name>
    <name type="common">Southern cowpea weevil</name>
    <name type="synonym">Pulse bruchid</name>
    <dbReference type="NCBI Taxonomy" id="64391"/>
    <lineage>
        <taxon>Eukaryota</taxon>
        <taxon>Metazoa</taxon>
        <taxon>Ecdysozoa</taxon>
        <taxon>Arthropoda</taxon>
        <taxon>Hexapoda</taxon>
        <taxon>Insecta</taxon>
        <taxon>Pterygota</taxon>
        <taxon>Neoptera</taxon>
        <taxon>Endopterygota</taxon>
        <taxon>Coleoptera</taxon>
        <taxon>Polyphaga</taxon>
        <taxon>Cucujiformia</taxon>
        <taxon>Chrysomeloidea</taxon>
        <taxon>Chrysomelidae</taxon>
        <taxon>Bruchinae</taxon>
        <taxon>Bruchini</taxon>
        <taxon>Callosobruchus</taxon>
    </lineage>
</organism>
<reference evidence="1 2" key="1">
    <citation type="submission" date="2019-01" db="EMBL/GenBank/DDBJ databases">
        <authorList>
            <person name="Sayadi A."/>
        </authorList>
    </citation>
    <scope>NUCLEOTIDE SEQUENCE [LARGE SCALE GENOMIC DNA]</scope>
</reference>
<dbReference type="Gene3D" id="1.20.1280.50">
    <property type="match status" value="1"/>
</dbReference>
<dbReference type="AlphaFoldDB" id="A0A653D935"/>
<keyword evidence="2" id="KW-1185">Reference proteome</keyword>
<dbReference type="InterPro" id="IPR036047">
    <property type="entry name" value="F-box-like_dom_sf"/>
</dbReference>
<dbReference type="SUPFAM" id="SSF81383">
    <property type="entry name" value="F-box domain"/>
    <property type="match status" value="1"/>
</dbReference>
<evidence type="ECO:0008006" key="3">
    <source>
        <dbReference type="Google" id="ProtNLM"/>
    </source>
</evidence>
<gene>
    <name evidence="1" type="ORF">CALMAC_LOCUS14930</name>
</gene>
<sequence length="418" mass="47945">MMSEYHTGLCVRSLKYKIPDTNVLPTENFDFAEALESVYPLLETVFSYLNYPELITCCQVKESWKKLAEKELSRRILPSWFTCYKAKGKWNSTSQVFKYSRNLNHNNVGIAIILYDYCMIKLHEYICVHSVHRNTMDLSRKTVPEYLEEEIIPQNIDYCVLSCAKVVSSFEEPPIEQESSNVCNIIDGLIIPKIHNVRTAMFHIKPNKKDTTDIIRQYIREDDQVKCLLMFSTRSLSRFAYSGLLSLLISDRPYHTVAVGGGIIMGTKTFQEVRPTKRVYTSSEIFCIAFMEDRSIPASFNAYSCVIRGDDLTKEEFTEELLKFKNNIKLREKSVAIRICCTAKVGGEEETLLVNNVFPNIPILGFNAGGELGWNCFSNTMKDDGDDGSKAKRRKQRLPPVPSVYQQWSTVLVILTWS</sequence>
<evidence type="ECO:0000313" key="2">
    <source>
        <dbReference type="Proteomes" id="UP000410492"/>
    </source>
</evidence>
<evidence type="ECO:0000313" key="1">
    <source>
        <dbReference type="EMBL" id="VEN55867.1"/>
    </source>
</evidence>
<accession>A0A653D935</accession>
<dbReference type="Proteomes" id="UP000410492">
    <property type="component" value="Unassembled WGS sequence"/>
</dbReference>
<protein>
    <recommendedName>
        <fullName evidence="3">F-box domain-containing protein</fullName>
    </recommendedName>
</protein>
<name>A0A653D935_CALMS</name>
<proteinExistence type="predicted"/>
<dbReference type="OrthoDB" id="199913at2759"/>